<dbReference type="AlphaFoldDB" id="A0A9W8JXD1"/>
<feature type="compositionally biased region" description="Low complexity" evidence="2">
    <location>
        <begin position="76"/>
        <end position="93"/>
    </location>
</feature>
<reference evidence="3" key="1">
    <citation type="submission" date="2022-07" db="EMBL/GenBank/DDBJ databases">
        <title>Genome Sequence of Agrocybe chaxingu.</title>
        <authorList>
            <person name="Buettner E."/>
        </authorList>
    </citation>
    <scope>NUCLEOTIDE SEQUENCE</scope>
    <source>
        <strain evidence="3">MP-N11</strain>
    </source>
</reference>
<evidence type="ECO:0000256" key="2">
    <source>
        <dbReference type="SAM" id="MobiDB-lite"/>
    </source>
</evidence>
<feature type="region of interest" description="Disordered" evidence="2">
    <location>
        <begin position="1"/>
        <end position="99"/>
    </location>
</feature>
<feature type="coiled-coil region" evidence="1">
    <location>
        <begin position="195"/>
        <end position="229"/>
    </location>
</feature>
<feature type="compositionally biased region" description="Low complexity" evidence="2">
    <location>
        <begin position="310"/>
        <end position="319"/>
    </location>
</feature>
<feature type="compositionally biased region" description="Polar residues" evidence="2">
    <location>
        <begin position="64"/>
        <end position="75"/>
    </location>
</feature>
<dbReference type="OrthoDB" id="3069722at2759"/>
<keyword evidence="4" id="KW-1185">Reference proteome</keyword>
<feature type="region of interest" description="Disordered" evidence="2">
    <location>
        <begin position="265"/>
        <end position="417"/>
    </location>
</feature>
<keyword evidence="1" id="KW-0175">Coiled coil</keyword>
<gene>
    <name evidence="3" type="ORF">NLJ89_g7350</name>
</gene>
<feature type="coiled-coil region" evidence="1">
    <location>
        <begin position="128"/>
        <end position="162"/>
    </location>
</feature>
<protein>
    <submittedName>
        <fullName evidence="3">Uncharacterized protein</fullName>
    </submittedName>
</protein>
<organism evidence="3 4">
    <name type="scientific">Agrocybe chaxingu</name>
    <dbReference type="NCBI Taxonomy" id="84603"/>
    <lineage>
        <taxon>Eukaryota</taxon>
        <taxon>Fungi</taxon>
        <taxon>Dikarya</taxon>
        <taxon>Basidiomycota</taxon>
        <taxon>Agaricomycotina</taxon>
        <taxon>Agaricomycetes</taxon>
        <taxon>Agaricomycetidae</taxon>
        <taxon>Agaricales</taxon>
        <taxon>Agaricineae</taxon>
        <taxon>Strophariaceae</taxon>
        <taxon>Agrocybe</taxon>
    </lineage>
</organism>
<evidence type="ECO:0000256" key="1">
    <source>
        <dbReference type="SAM" id="Coils"/>
    </source>
</evidence>
<dbReference type="Proteomes" id="UP001148786">
    <property type="component" value="Unassembled WGS sequence"/>
</dbReference>
<feature type="compositionally biased region" description="Polar residues" evidence="2">
    <location>
        <begin position="39"/>
        <end position="51"/>
    </location>
</feature>
<evidence type="ECO:0000313" key="4">
    <source>
        <dbReference type="Proteomes" id="UP001148786"/>
    </source>
</evidence>
<sequence length="417" mass="47219">MASQKSLPLPPDGYPPNHHSYPLESYAPDSPDTFFRANANIQPSTSDSANTPPSPLTFAKPSRPSRQSVQLTAIPSLSQSTHNTQSSSPTSQSKPTALHHLKRHSISHPHAAHRPHSVSLAIRREHDYSEAKATLTKALLQLENVRDKLAREQEARRLLEEEKRVQGVKTTKSIIDAQRDAMQAREETRVARVQVQNMQTELNRARDAVRHLEDEKDETDRALVRARTSARQFKEKAVLLQAREEGRQEGFEEGLRQGRDMHALAEAPTAALRREPTILVEEEEEREEPLPKLRKLPSARDGSHHGTSGGRRSNGAGASVQTPANPNSLEEETARASLRAIDERENLRVKMQLSDLGRKLDANEQRLKEGERERERLRVEREKLDAEKRGLEEERDRQARKRGEGATRKTIAVWRRK</sequence>
<feature type="compositionally biased region" description="Basic and acidic residues" evidence="2">
    <location>
        <begin position="356"/>
        <end position="407"/>
    </location>
</feature>
<dbReference type="EMBL" id="JANKHO010000869">
    <property type="protein sequence ID" value="KAJ3505559.1"/>
    <property type="molecule type" value="Genomic_DNA"/>
</dbReference>
<evidence type="ECO:0000313" key="3">
    <source>
        <dbReference type="EMBL" id="KAJ3505559.1"/>
    </source>
</evidence>
<comment type="caution">
    <text evidence="3">The sequence shown here is derived from an EMBL/GenBank/DDBJ whole genome shotgun (WGS) entry which is preliminary data.</text>
</comment>
<accession>A0A9W8JXD1</accession>
<proteinExistence type="predicted"/>
<name>A0A9W8JXD1_9AGAR</name>